<evidence type="ECO:0000313" key="2">
    <source>
        <dbReference type="EMBL" id="ONH65772.1"/>
    </source>
</evidence>
<evidence type="ECO:0000313" key="3">
    <source>
        <dbReference type="Proteomes" id="UP000189513"/>
    </source>
</evidence>
<dbReference type="Pfam" id="PF09795">
    <property type="entry name" value="ATG31"/>
    <property type="match status" value="1"/>
</dbReference>
<reference evidence="2" key="3">
    <citation type="submission" date="2017-01" db="EMBL/GenBank/DDBJ databases">
        <authorList>
            <person name="Mah S.A."/>
            <person name="Swanson W.J."/>
            <person name="Moy G.W."/>
            <person name="Vacquier V.D."/>
        </authorList>
    </citation>
    <scope>NUCLEOTIDE SEQUENCE [LARGE SCALE GENOMIC DNA]</scope>
    <source>
        <strain evidence="2">65</strain>
    </source>
</reference>
<reference evidence="1" key="1">
    <citation type="journal article" date="2014" name="Genome Announc.">
        <title>Genome sequence of the yeast Cyberlindnera fabianii (Hansenula fabianii).</title>
        <authorList>
            <person name="Freel K.C."/>
            <person name="Sarilar V."/>
            <person name="Neuveglise C."/>
            <person name="Devillers H."/>
            <person name="Friedrich A."/>
            <person name="Schacherer J."/>
        </authorList>
    </citation>
    <scope>NUCLEOTIDE SEQUENCE</scope>
    <source>
        <strain evidence="1">YJS4271</strain>
    </source>
</reference>
<dbReference type="EMBL" id="LK052893">
    <property type="protein sequence ID" value="CDR42131.1"/>
    <property type="molecule type" value="Genomic_DNA"/>
</dbReference>
<organism evidence="1">
    <name type="scientific">Cyberlindnera fabianii</name>
    <name type="common">Yeast</name>
    <name type="synonym">Hansenula fabianii</name>
    <dbReference type="NCBI Taxonomy" id="36022"/>
    <lineage>
        <taxon>Eukaryota</taxon>
        <taxon>Fungi</taxon>
        <taxon>Dikarya</taxon>
        <taxon>Ascomycota</taxon>
        <taxon>Saccharomycotina</taxon>
        <taxon>Saccharomycetes</taxon>
        <taxon>Phaffomycetales</taxon>
        <taxon>Phaffomycetaceae</taxon>
        <taxon>Cyberlindnera</taxon>
    </lineage>
</organism>
<dbReference type="EMBL" id="MPUK01000009">
    <property type="protein sequence ID" value="ONH65772.1"/>
    <property type="molecule type" value="Genomic_DNA"/>
</dbReference>
<proteinExistence type="predicted"/>
<dbReference type="Gene3D" id="2.60.270.60">
    <property type="match status" value="1"/>
</dbReference>
<sequence>MPNHWEKSTVPYFCVLSDTSTVDSATLQSSHTQYPEIRYVFLDDPHYSQLEETVPEDEEAIILDLDPQGQQVQRWKCVNDDMCVMGVKMKDKDGIKTIEIDVTRSELDGLESVSPTPDVDELKKMVELFQKRNEQLMKVANA</sequence>
<protein>
    <submittedName>
        <fullName evidence="1">CYFA0S08e03950g1_1</fullName>
    </submittedName>
</protein>
<dbReference type="GO" id="GO:0000407">
    <property type="term" value="C:phagophore assembly site"/>
    <property type="evidence" value="ECO:0007669"/>
    <property type="project" value="InterPro"/>
</dbReference>
<accession>A0A061AWV0</accession>
<dbReference type="Proteomes" id="UP000189513">
    <property type="component" value="Unassembled WGS sequence"/>
</dbReference>
<evidence type="ECO:0000313" key="1">
    <source>
        <dbReference type="EMBL" id="CDR42131.1"/>
    </source>
</evidence>
<dbReference type="GO" id="GO:0006914">
    <property type="term" value="P:autophagy"/>
    <property type="evidence" value="ECO:0007669"/>
    <property type="project" value="InterPro"/>
</dbReference>
<dbReference type="VEuPathDB" id="FungiDB:BON22_4188"/>
<reference evidence="3" key="2">
    <citation type="journal article" date="2017" name="Genome Announc.">
        <title>Genome sequences of Cyberlindnera fabianii 65, Pichia kudriavzevii 129, and Saccharomyces cerevisiae 131 isolated from fermented masau fruits in Zimbabwe.</title>
        <authorList>
            <person name="van Rijswijck I.M.H."/>
            <person name="Derks M.F.L."/>
            <person name="Abee T."/>
            <person name="de Ridder D."/>
            <person name="Smid E.J."/>
        </authorList>
    </citation>
    <scope>NUCLEOTIDE SEQUENCE [LARGE SCALE GENOMIC DNA]</scope>
    <source>
        <strain evidence="3">65</strain>
    </source>
</reference>
<dbReference type="InterPro" id="IPR018621">
    <property type="entry name" value="Atg31"/>
</dbReference>
<dbReference type="OrthoDB" id="3980068at2759"/>
<keyword evidence="3" id="KW-1185">Reference proteome</keyword>
<gene>
    <name evidence="2" type="ORF">BON22_4188</name>
    <name evidence="1" type="ORF">CYFA0S_08e03950g</name>
</gene>
<name>A0A061AWV0_CYBFA</name>
<dbReference type="AlphaFoldDB" id="A0A061AWV0"/>